<sequence length="324" mass="34164">MAKITAGYFPAMVPKKAVAAERTFDRRLVLTAALAGLVTSACGTPRLGRAVAAPVSASSAAAAPSPPPNPLETSLLVGFCGAPGAKALGRMTGDLTEASRLLRAQIQAFPPGRPVTPVVELIATTVHRSPGADGMYRSRCEDSTVRDYLDAARALNGLLLLNIQPGRADFPPEVRAYERWLAEPDVGVALDPEWAVEPGVVPGRKFGRTTGAELDEVARYLGGLAEAHRLPAKVMVYHQVAASVVRDEGLLGPHQGVSVVKVVDGIGSAAAKKATWKTLMTTMPAHVRPGFKLFFDEDTRRGAALMSPAEVLALTPAPAYVVYE</sequence>
<proteinExistence type="predicted"/>
<name>A0A229SNF4_9PSEU</name>
<evidence type="ECO:0000313" key="1">
    <source>
        <dbReference type="EMBL" id="OXM60547.1"/>
    </source>
</evidence>
<accession>A0A229SNF4</accession>
<dbReference type="AlphaFoldDB" id="A0A229SNF4"/>
<dbReference type="Proteomes" id="UP000215199">
    <property type="component" value="Unassembled WGS sequence"/>
</dbReference>
<organism evidence="1 2">
    <name type="scientific">Amycolatopsis vastitatis</name>
    <dbReference type="NCBI Taxonomy" id="1905142"/>
    <lineage>
        <taxon>Bacteria</taxon>
        <taxon>Bacillati</taxon>
        <taxon>Actinomycetota</taxon>
        <taxon>Actinomycetes</taxon>
        <taxon>Pseudonocardiales</taxon>
        <taxon>Pseudonocardiaceae</taxon>
        <taxon>Amycolatopsis</taxon>
    </lineage>
</organism>
<gene>
    <name evidence="1" type="ORF">CF165_41670</name>
</gene>
<reference evidence="2" key="1">
    <citation type="submission" date="2017-07" db="EMBL/GenBank/DDBJ databases">
        <title>Comparative genome mining reveals phylogenetic distribution patterns of secondary metabolites in Amycolatopsis.</title>
        <authorList>
            <person name="Adamek M."/>
            <person name="Alanjary M."/>
            <person name="Sales-Ortells H."/>
            <person name="Goodfellow M."/>
            <person name="Bull A.T."/>
            <person name="Kalinowski J."/>
            <person name="Ziemert N."/>
        </authorList>
    </citation>
    <scope>NUCLEOTIDE SEQUENCE [LARGE SCALE GENOMIC DNA]</scope>
    <source>
        <strain evidence="2">H5</strain>
    </source>
</reference>
<dbReference type="EMBL" id="NMUL01000058">
    <property type="protein sequence ID" value="OXM60547.1"/>
    <property type="molecule type" value="Genomic_DNA"/>
</dbReference>
<dbReference type="OrthoDB" id="9812120at2"/>
<evidence type="ECO:0008006" key="3">
    <source>
        <dbReference type="Google" id="ProtNLM"/>
    </source>
</evidence>
<keyword evidence="2" id="KW-1185">Reference proteome</keyword>
<protein>
    <recommendedName>
        <fullName evidence="3">Lipoprotein</fullName>
    </recommendedName>
</protein>
<evidence type="ECO:0000313" key="2">
    <source>
        <dbReference type="Proteomes" id="UP000215199"/>
    </source>
</evidence>
<comment type="caution">
    <text evidence="1">The sequence shown here is derived from an EMBL/GenBank/DDBJ whole genome shotgun (WGS) entry which is preliminary data.</text>
</comment>